<organism evidence="1 2">
    <name type="scientific">Rhodovastum atsumiense</name>
    <dbReference type="NCBI Taxonomy" id="504468"/>
    <lineage>
        <taxon>Bacteria</taxon>
        <taxon>Pseudomonadati</taxon>
        <taxon>Pseudomonadota</taxon>
        <taxon>Alphaproteobacteria</taxon>
        <taxon>Acetobacterales</taxon>
        <taxon>Acetobacteraceae</taxon>
        <taxon>Rhodovastum</taxon>
    </lineage>
</organism>
<comment type="caution">
    <text evidence="1">The sequence shown here is derived from an EMBL/GenBank/DDBJ whole genome shotgun (WGS) entry which is preliminary data.</text>
</comment>
<dbReference type="OrthoDB" id="5514845at2"/>
<evidence type="ECO:0000313" key="1">
    <source>
        <dbReference type="EMBL" id="KAA5608525.1"/>
    </source>
</evidence>
<accession>A0A5M6ILN1</accession>
<name>A0A5M6ILN1_9PROT</name>
<reference evidence="1 2" key="1">
    <citation type="submission" date="2019-09" db="EMBL/GenBank/DDBJ databases">
        <title>Genome sequence of Rhodovastum atsumiense, a diverse member of the Acetobacteraceae family of non-sulfur purple photosynthetic bacteria.</title>
        <authorList>
            <person name="Meyer T."/>
            <person name="Kyndt J."/>
        </authorList>
    </citation>
    <scope>NUCLEOTIDE SEQUENCE [LARGE SCALE GENOMIC DNA]</scope>
    <source>
        <strain evidence="1 2">DSM 21279</strain>
    </source>
</reference>
<dbReference type="AlphaFoldDB" id="A0A5M6ILN1"/>
<dbReference type="Proteomes" id="UP000325255">
    <property type="component" value="Unassembled WGS sequence"/>
</dbReference>
<protein>
    <submittedName>
        <fullName evidence="1">Uncharacterized protein</fullName>
    </submittedName>
</protein>
<evidence type="ECO:0000313" key="2">
    <source>
        <dbReference type="Proteomes" id="UP000325255"/>
    </source>
</evidence>
<dbReference type="SUPFAM" id="SSF160930">
    <property type="entry name" value="FlhC-like"/>
    <property type="match status" value="1"/>
</dbReference>
<dbReference type="RefSeq" id="WP_150045314.1">
    <property type="nucleotide sequence ID" value="NZ_OW485603.1"/>
</dbReference>
<keyword evidence="2" id="KW-1185">Reference proteome</keyword>
<sequence length="165" mass="18805">MKLEALEEIRLKAATAYLIRQGASPGTVADLTGIAENFARRVARELDKQVRVRAPERLWTSRSMVLQGSLYGACLWRVLRSRREHDAVARMLAAYRLFRAFQDVIAPGRRDRLSAQHALSLYMAWQRGEISLRPCERCGLPNWHSQRVPRPACPVCQHVSIREAA</sequence>
<dbReference type="EMBL" id="VWPK01000079">
    <property type="protein sequence ID" value="KAA5608525.1"/>
    <property type="molecule type" value="Genomic_DNA"/>
</dbReference>
<proteinExistence type="predicted"/>
<gene>
    <name evidence="1" type="ORF">F1189_28735</name>
</gene>